<evidence type="ECO:0000256" key="3">
    <source>
        <dbReference type="SAM" id="Coils"/>
    </source>
</evidence>
<dbReference type="InterPro" id="IPR058625">
    <property type="entry name" value="MdtA-like_BSH"/>
</dbReference>
<feature type="domain" description="Multidrug resistance protein MdtA-like barrel-sandwich hybrid" evidence="5">
    <location>
        <begin position="60"/>
        <end position="268"/>
    </location>
</feature>
<keyword evidence="8" id="KW-1185">Reference proteome</keyword>
<name>A0A7W4VIV9_9HYPH</name>
<dbReference type="Pfam" id="PF25917">
    <property type="entry name" value="BSH_RND"/>
    <property type="match status" value="1"/>
</dbReference>
<dbReference type="Proteomes" id="UP000532010">
    <property type="component" value="Unassembled WGS sequence"/>
</dbReference>
<feature type="coiled-coil region" evidence="3">
    <location>
        <begin position="93"/>
        <end position="193"/>
    </location>
</feature>
<comment type="subcellular location">
    <subcellularLocation>
        <location evidence="1">Cell envelope</location>
    </subcellularLocation>
</comment>
<feature type="domain" description="CusB-like beta-barrel" evidence="6">
    <location>
        <begin position="282"/>
        <end position="355"/>
    </location>
</feature>
<reference evidence="7 8" key="1">
    <citation type="submission" date="2020-08" db="EMBL/GenBank/DDBJ databases">
        <title>The Agave Microbiome: Exploring the role of microbial communities in plant adaptations to desert environments.</title>
        <authorList>
            <person name="Partida-Martinez L.P."/>
        </authorList>
    </citation>
    <scope>NUCLEOTIDE SEQUENCE [LARGE SCALE GENOMIC DNA]</scope>
    <source>
        <strain evidence="7 8">AT3.9</strain>
    </source>
</reference>
<comment type="caution">
    <text evidence="7">The sequence shown here is derived from an EMBL/GenBank/DDBJ whole genome shotgun (WGS) entry which is preliminary data.</text>
</comment>
<proteinExistence type="predicted"/>
<dbReference type="Gene3D" id="2.40.50.100">
    <property type="match status" value="1"/>
</dbReference>
<evidence type="ECO:0000259" key="6">
    <source>
        <dbReference type="Pfam" id="PF25954"/>
    </source>
</evidence>
<sequence>MRRVWLWLIIILLVAGSAGFLLWKPTGGNASDQAYRLGAVDRGQVIASVRATGTLNPVTTVLVGSQLSGQVVEILADYNTPVKEGQVVARLYAEQIKSRRDAALADLAQAKADLDTRRAQIDKARSALQRAEAQAADLRAQKDRIQAQLEEARRSLERQTELNTRAVGTQTALEQARTQVDIQTANLASADAQIASNQAETLGLKADLALSEANVKSSEAIILQRQAKLKDIEIDLARTEIKSPVDGVVVKRDIELGQTVAASLSAPTLFTIAQDLREIDIYANIDEADVGRLKDGQKVSFTVNAYPNRTFNGRVRMVRLAAQTVQNVVTYTAVISVRNQDQALLPGMTANLQIITDEREDVLRIPNAALRFRPAITIATSETGDGTPDGETPRRRPRVPDEQAGNGEARGVAANGQDLRRRPRGEQTGSMQDEGTRARIYRVGPDGNPQPIHVRLGVTDGAYTEILRGDLEKGAAVIIGALRADAADDTNGGAGNRRPRPPRMF</sequence>
<dbReference type="AlphaFoldDB" id="A0A7W4VIV9"/>
<evidence type="ECO:0000259" key="5">
    <source>
        <dbReference type="Pfam" id="PF25917"/>
    </source>
</evidence>
<evidence type="ECO:0000313" key="7">
    <source>
        <dbReference type="EMBL" id="MBB3018025.1"/>
    </source>
</evidence>
<evidence type="ECO:0000256" key="2">
    <source>
        <dbReference type="ARBA" id="ARBA00023054"/>
    </source>
</evidence>
<dbReference type="GO" id="GO:1990961">
    <property type="term" value="P:xenobiotic detoxification by transmembrane export across the plasma membrane"/>
    <property type="evidence" value="ECO:0007669"/>
    <property type="project" value="InterPro"/>
</dbReference>
<keyword evidence="2 3" id="KW-0175">Coiled coil</keyword>
<dbReference type="Pfam" id="PF25954">
    <property type="entry name" value="Beta-barrel_RND_2"/>
    <property type="match status" value="1"/>
</dbReference>
<feature type="region of interest" description="Disordered" evidence="4">
    <location>
        <begin position="376"/>
        <end position="435"/>
    </location>
</feature>
<dbReference type="Gene3D" id="2.40.30.170">
    <property type="match status" value="1"/>
</dbReference>
<dbReference type="GO" id="GO:1990195">
    <property type="term" value="C:macrolide transmembrane transporter complex"/>
    <property type="evidence" value="ECO:0007669"/>
    <property type="project" value="InterPro"/>
</dbReference>
<accession>A0A7W4VIV9</accession>
<feature type="compositionally biased region" description="Basic and acidic residues" evidence="4">
    <location>
        <begin position="391"/>
        <end position="401"/>
    </location>
</feature>
<organism evidence="7 8">
    <name type="scientific">Microvirga lupini</name>
    <dbReference type="NCBI Taxonomy" id="420324"/>
    <lineage>
        <taxon>Bacteria</taxon>
        <taxon>Pseudomonadati</taxon>
        <taxon>Pseudomonadota</taxon>
        <taxon>Alphaproteobacteria</taxon>
        <taxon>Hyphomicrobiales</taxon>
        <taxon>Methylobacteriaceae</taxon>
        <taxon>Microvirga</taxon>
    </lineage>
</organism>
<dbReference type="PANTHER" id="PTHR32347">
    <property type="entry name" value="EFFLUX SYSTEM COMPONENT YKNX-RELATED"/>
    <property type="match status" value="1"/>
</dbReference>
<dbReference type="EMBL" id="JACHWB010000001">
    <property type="protein sequence ID" value="MBB3018025.1"/>
    <property type="molecule type" value="Genomic_DNA"/>
</dbReference>
<protein>
    <submittedName>
        <fullName evidence="7">HlyD family secretion protein</fullName>
    </submittedName>
</protein>
<dbReference type="GO" id="GO:0030313">
    <property type="term" value="C:cell envelope"/>
    <property type="evidence" value="ECO:0007669"/>
    <property type="project" value="UniProtKB-SubCell"/>
</dbReference>
<dbReference type="InterPro" id="IPR030190">
    <property type="entry name" value="MacA_alpha-hairpin_sf"/>
</dbReference>
<gene>
    <name evidence="7" type="ORF">FHR70_001065</name>
</gene>
<dbReference type="PANTHER" id="PTHR32347:SF14">
    <property type="entry name" value="EFFLUX SYSTEM COMPONENT YKNX-RELATED"/>
    <property type="match status" value="1"/>
</dbReference>
<dbReference type="Gene3D" id="6.10.140.1990">
    <property type="match status" value="1"/>
</dbReference>
<evidence type="ECO:0000313" key="8">
    <source>
        <dbReference type="Proteomes" id="UP000532010"/>
    </source>
</evidence>
<dbReference type="InterPro" id="IPR058792">
    <property type="entry name" value="Beta-barrel_RND_2"/>
</dbReference>
<dbReference type="SUPFAM" id="SSF111369">
    <property type="entry name" value="HlyD-like secretion proteins"/>
    <property type="match status" value="2"/>
</dbReference>
<dbReference type="GO" id="GO:0019898">
    <property type="term" value="C:extrinsic component of membrane"/>
    <property type="evidence" value="ECO:0007669"/>
    <property type="project" value="InterPro"/>
</dbReference>
<dbReference type="RefSeq" id="WP_183447784.1">
    <property type="nucleotide sequence ID" value="NZ_JACHWB010000001.1"/>
</dbReference>
<dbReference type="InterPro" id="IPR050465">
    <property type="entry name" value="UPF0194_transport"/>
</dbReference>
<evidence type="ECO:0000256" key="1">
    <source>
        <dbReference type="ARBA" id="ARBA00004196"/>
    </source>
</evidence>
<evidence type="ECO:0000256" key="4">
    <source>
        <dbReference type="SAM" id="MobiDB-lite"/>
    </source>
</evidence>